<evidence type="ECO:0000313" key="3">
    <source>
        <dbReference type="EMBL" id="MFC3458311.1"/>
    </source>
</evidence>
<protein>
    <submittedName>
        <fullName evidence="3">Thioesterase family protein</fullName>
    </submittedName>
</protein>
<gene>
    <name evidence="3" type="ORF">ACFOPH_08635</name>
</gene>
<dbReference type="Pfam" id="PF13622">
    <property type="entry name" value="4HBT_3"/>
    <property type="match status" value="1"/>
</dbReference>
<name>A0ABV7PLA4_9BURK</name>
<organism evidence="3 4">
    <name type="scientific">Massilia haematophila</name>
    <dbReference type="NCBI Taxonomy" id="457923"/>
    <lineage>
        <taxon>Bacteria</taxon>
        <taxon>Pseudomonadati</taxon>
        <taxon>Pseudomonadota</taxon>
        <taxon>Betaproteobacteria</taxon>
        <taxon>Burkholderiales</taxon>
        <taxon>Oxalobacteraceae</taxon>
        <taxon>Telluria group</taxon>
        <taxon>Massilia</taxon>
    </lineage>
</organism>
<dbReference type="PANTHER" id="PTHR38110">
    <property type="entry name" value="CHROMOSOME 23, WHOLE GENOME SHOTGUN SEQUENCE"/>
    <property type="match status" value="1"/>
</dbReference>
<comment type="caution">
    <text evidence="3">The sequence shown here is derived from an EMBL/GenBank/DDBJ whole genome shotgun (WGS) entry which is preliminary data.</text>
</comment>
<keyword evidence="4" id="KW-1185">Reference proteome</keyword>
<feature type="domain" description="Acyl-CoA thioesterase-like N-terminal HotDog" evidence="1">
    <location>
        <begin position="37"/>
        <end position="114"/>
    </location>
</feature>
<evidence type="ECO:0000259" key="1">
    <source>
        <dbReference type="Pfam" id="PF13622"/>
    </source>
</evidence>
<dbReference type="Gene3D" id="2.40.160.210">
    <property type="entry name" value="Acyl-CoA thioesterase, double hotdog domain"/>
    <property type="match status" value="1"/>
</dbReference>
<proteinExistence type="predicted"/>
<dbReference type="InterPro" id="IPR049450">
    <property type="entry name" value="ACOT8-like_C"/>
</dbReference>
<dbReference type="InterPro" id="IPR029069">
    <property type="entry name" value="HotDog_dom_sf"/>
</dbReference>
<dbReference type="RefSeq" id="WP_312553586.1">
    <property type="nucleotide sequence ID" value="NZ_JBHRVV010000001.1"/>
</dbReference>
<dbReference type="SUPFAM" id="SSF54637">
    <property type="entry name" value="Thioesterase/thiol ester dehydrase-isomerase"/>
    <property type="match status" value="2"/>
</dbReference>
<sequence length="275" mass="29972">MNAHGNDSSTRHVFDTAIALTGEDGTALQGQTHPDYGNMVGPFGGVIAATLMNAVMRHPQRLGDPVSQTVHFAAPIADGGFSVQARIMRTNRTTQHWQVELLQQGEVAAFATFVTAVRRETWSALDAAFPEVPPPVSIEPAAPIARAAWTARYEMRFVDGAPLVAHAHTDSSQTRLWIRDTPGRPLDFLSLAAMCDAFYPRIFVRRPKWVPIGTVALTTYFHADAGQLAALGSAPLLGVARALRFGNGFFDQSAEMWSEQGELLATSHQVVYFKE</sequence>
<dbReference type="InterPro" id="IPR049449">
    <property type="entry name" value="TesB_ACOT8-like_N"/>
</dbReference>
<accession>A0ABV7PLA4</accession>
<reference evidence="4" key="1">
    <citation type="journal article" date="2019" name="Int. J. Syst. Evol. Microbiol.">
        <title>The Global Catalogue of Microorganisms (GCM) 10K type strain sequencing project: providing services to taxonomists for standard genome sequencing and annotation.</title>
        <authorList>
            <consortium name="The Broad Institute Genomics Platform"/>
            <consortium name="The Broad Institute Genome Sequencing Center for Infectious Disease"/>
            <person name="Wu L."/>
            <person name="Ma J."/>
        </authorList>
    </citation>
    <scope>NUCLEOTIDE SEQUENCE [LARGE SCALE GENOMIC DNA]</scope>
    <source>
        <strain evidence="4">CCM 7480</strain>
    </source>
</reference>
<feature type="domain" description="Acyl-CoA thioesterase-like C-terminal" evidence="2">
    <location>
        <begin position="144"/>
        <end position="272"/>
    </location>
</feature>
<evidence type="ECO:0000259" key="2">
    <source>
        <dbReference type="Pfam" id="PF20789"/>
    </source>
</evidence>
<dbReference type="Pfam" id="PF20789">
    <property type="entry name" value="4HBT_3C"/>
    <property type="match status" value="1"/>
</dbReference>
<dbReference type="InterPro" id="IPR052389">
    <property type="entry name" value="Sec_Metab_Biosynth-Assoc"/>
</dbReference>
<dbReference type="InterPro" id="IPR042171">
    <property type="entry name" value="Acyl-CoA_hotdog"/>
</dbReference>
<evidence type="ECO:0000313" key="4">
    <source>
        <dbReference type="Proteomes" id="UP001595665"/>
    </source>
</evidence>
<dbReference type="Proteomes" id="UP001595665">
    <property type="component" value="Unassembled WGS sequence"/>
</dbReference>
<dbReference type="EMBL" id="JBHRVV010000001">
    <property type="protein sequence ID" value="MFC3458311.1"/>
    <property type="molecule type" value="Genomic_DNA"/>
</dbReference>
<dbReference type="PANTHER" id="PTHR38110:SF1">
    <property type="entry name" value="THIOESTERASE DOMAIN-CONTAINING PROTEIN"/>
    <property type="match status" value="1"/>
</dbReference>